<dbReference type="PANTHER" id="PTHR31234:SF72">
    <property type="entry name" value="NDR1_HIN1-LIKE PROTEIN 6"/>
    <property type="match status" value="1"/>
</dbReference>
<dbReference type="Proteomes" id="UP000623129">
    <property type="component" value="Unassembled WGS sequence"/>
</dbReference>
<dbReference type="EMBL" id="SWLB01000019">
    <property type="protein sequence ID" value="KAF3325962.1"/>
    <property type="molecule type" value="Genomic_DNA"/>
</dbReference>
<proteinExistence type="predicted"/>
<gene>
    <name evidence="7" type="ORF">FCM35_KLT09042</name>
</gene>
<dbReference type="AlphaFoldDB" id="A0A833V684"/>
<evidence type="ECO:0000313" key="7">
    <source>
        <dbReference type="EMBL" id="KAF3325962.1"/>
    </source>
</evidence>
<organism evidence="7 8">
    <name type="scientific">Carex littledalei</name>
    <dbReference type="NCBI Taxonomy" id="544730"/>
    <lineage>
        <taxon>Eukaryota</taxon>
        <taxon>Viridiplantae</taxon>
        <taxon>Streptophyta</taxon>
        <taxon>Embryophyta</taxon>
        <taxon>Tracheophyta</taxon>
        <taxon>Spermatophyta</taxon>
        <taxon>Magnoliopsida</taxon>
        <taxon>Liliopsida</taxon>
        <taxon>Poales</taxon>
        <taxon>Cyperaceae</taxon>
        <taxon>Cyperoideae</taxon>
        <taxon>Cariceae</taxon>
        <taxon>Carex</taxon>
        <taxon>Carex subgen. Euthyceras</taxon>
    </lineage>
</organism>
<dbReference type="Pfam" id="PF03168">
    <property type="entry name" value="LEA_2"/>
    <property type="match status" value="1"/>
</dbReference>
<sequence length="241" mass="26789">MAYNTGNPVPPPPRYVMLAEQGGSESMNLRPPPTSRNLPRYHTEKSKGNGCCKCFCWCFCFLFLLILAIAAALAYLFYIYKPQIPSYSVTNFSVGSFEFRPSEFTMHTKLFVSVRAENPNEMIGIKYGEASSVVVSYRNSTLSSGKLPNFYQGHKNVTVMQVTLEGVHPYGSGLQKAIEESSDSGSVPLDVYVRVPFSLKLDTLDLREVTVNVHCALVVDSISPKKKPNIKSATYDVNVEF</sequence>
<keyword evidence="8" id="KW-1185">Reference proteome</keyword>
<evidence type="ECO:0000313" key="8">
    <source>
        <dbReference type="Proteomes" id="UP000623129"/>
    </source>
</evidence>
<evidence type="ECO:0000256" key="5">
    <source>
        <dbReference type="SAM" id="Phobius"/>
    </source>
</evidence>
<comment type="subcellular location">
    <subcellularLocation>
        <location evidence="1">Membrane</location>
        <topology evidence="1">Single-pass membrane protein</topology>
    </subcellularLocation>
</comment>
<dbReference type="GO" id="GO:0005886">
    <property type="term" value="C:plasma membrane"/>
    <property type="evidence" value="ECO:0007669"/>
    <property type="project" value="TreeGrafter"/>
</dbReference>
<evidence type="ECO:0000256" key="2">
    <source>
        <dbReference type="ARBA" id="ARBA00022692"/>
    </source>
</evidence>
<keyword evidence="4 5" id="KW-0472">Membrane</keyword>
<dbReference type="PANTHER" id="PTHR31234">
    <property type="entry name" value="LATE EMBRYOGENESIS ABUNDANT (LEA) HYDROXYPROLINE-RICH GLYCOPROTEIN FAMILY"/>
    <property type="match status" value="1"/>
</dbReference>
<evidence type="ECO:0000256" key="1">
    <source>
        <dbReference type="ARBA" id="ARBA00004167"/>
    </source>
</evidence>
<feature type="transmembrane region" description="Helical" evidence="5">
    <location>
        <begin position="54"/>
        <end position="80"/>
    </location>
</feature>
<evidence type="ECO:0000256" key="3">
    <source>
        <dbReference type="ARBA" id="ARBA00022989"/>
    </source>
</evidence>
<dbReference type="InterPro" id="IPR004864">
    <property type="entry name" value="LEA_2"/>
</dbReference>
<dbReference type="OrthoDB" id="778052at2759"/>
<keyword evidence="2 5" id="KW-0812">Transmembrane</keyword>
<evidence type="ECO:0000256" key="4">
    <source>
        <dbReference type="ARBA" id="ARBA00023136"/>
    </source>
</evidence>
<accession>A0A833V684</accession>
<evidence type="ECO:0000259" key="6">
    <source>
        <dbReference type="Pfam" id="PF03168"/>
    </source>
</evidence>
<keyword evidence="3 5" id="KW-1133">Transmembrane helix</keyword>
<name>A0A833V684_9POAL</name>
<protein>
    <submittedName>
        <fullName evidence="7">Protein YLS9</fullName>
    </submittedName>
</protein>
<dbReference type="GO" id="GO:0098542">
    <property type="term" value="P:defense response to other organism"/>
    <property type="evidence" value="ECO:0007669"/>
    <property type="project" value="InterPro"/>
</dbReference>
<feature type="domain" description="Late embryogenesis abundant protein LEA-2 subgroup" evidence="6">
    <location>
        <begin position="114"/>
        <end position="215"/>
    </location>
</feature>
<comment type="caution">
    <text evidence="7">The sequence shown here is derived from an EMBL/GenBank/DDBJ whole genome shotgun (WGS) entry which is preliminary data.</text>
</comment>
<dbReference type="InterPro" id="IPR044839">
    <property type="entry name" value="NDR1-like"/>
</dbReference>
<reference evidence="7" key="1">
    <citation type="submission" date="2020-01" db="EMBL/GenBank/DDBJ databases">
        <title>Genome sequence of Kobresia littledalei, the first chromosome-level genome in the family Cyperaceae.</title>
        <authorList>
            <person name="Qu G."/>
        </authorList>
    </citation>
    <scope>NUCLEOTIDE SEQUENCE</scope>
    <source>
        <strain evidence="7">C.B.Clarke</strain>
        <tissue evidence="7">Leaf</tissue>
    </source>
</reference>